<dbReference type="EMBL" id="CP015518">
    <property type="protein sequence ID" value="APG25932.1"/>
    <property type="molecule type" value="Genomic_DNA"/>
</dbReference>
<sequence>MIGSCGSTPEIGGDDVVARALVGSLGVVVIEPDTVDVGQLAGDGLFSLVEFQSTEEIPRSYPDGVRELAAGGA</sequence>
<evidence type="ECO:0000313" key="2">
    <source>
        <dbReference type="Proteomes" id="UP000182264"/>
    </source>
</evidence>
<gene>
    <name evidence="1" type="ORF">A7E75_13630</name>
</gene>
<dbReference type="AlphaFoldDB" id="A0A1L3GJ23"/>
<name>A0A1L3GJ23_SYNAC</name>
<evidence type="ECO:0000313" key="1">
    <source>
        <dbReference type="EMBL" id="APG25932.1"/>
    </source>
</evidence>
<accession>A0A1L3GJ23</accession>
<dbReference type="RefSeq" id="WP_201257952.1">
    <property type="nucleotide sequence ID" value="NZ_CP015455.1"/>
</dbReference>
<reference evidence="1 2" key="1">
    <citation type="journal article" date="2017" name="Genome Announc.">
        <title>Complete Genome Sequences of Two Acetylene-Fermenting Pelobacter acetylenicus Strains.</title>
        <authorList>
            <person name="Sutton J.M."/>
            <person name="Baesman S.M."/>
            <person name="Fierst J.L."/>
            <person name="Poret-Peterson A.T."/>
            <person name="Oremland R.S."/>
            <person name="Dunlap D.S."/>
            <person name="Akob D.M."/>
        </authorList>
    </citation>
    <scope>NUCLEOTIDE SEQUENCE [LARGE SCALE GENOMIC DNA]</scope>
    <source>
        <strain evidence="1 2">DSM 3247</strain>
    </source>
</reference>
<dbReference type="Proteomes" id="UP000182264">
    <property type="component" value="Chromosome"/>
</dbReference>
<protein>
    <submittedName>
        <fullName evidence="1">Uncharacterized protein</fullName>
    </submittedName>
</protein>
<proteinExistence type="predicted"/>
<organism evidence="1 2">
    <name type="scientific">Syntrophotalea acetylenica</name>
    <name type="common">Pelobacter acetylenicus</name>
    <dbReference type="NCBI Taxonomy" id="29542"/>
    <lineage>
        <taxon>Bacteria</taxon>
        <taxon>Pseudomonadati</taxon>
        <taxon>Thermodesulfobacteriota</taxon>
        <taxon>Desulfuromonadia</taxon>
        <taxon>Desulfuromonadales</taxon>
        <taxon>Syntrophotaleaceae</taxon>
        <taxon>Syntrophotalea</taxon>
    </lineage>
</organism>
<keyword evidence="2" id="KW-1185">Reference proteome</keyword>